<evidence type="ECO:0000256" key="4">
    <source>
        <dbReference type="ARBA" id="ARBA00023242"/>
    </source>
</evidence>
<name>A0AAD5DTV9_9CHLO</name>
<evidence type="ECO:0000256" key="3">
    <source>
        <dbReference type="ARBA" id="ARBA00015522"/>
    </source>
</evidence>
<dbReference type="AlphaFoldDB" id="A0AAD5DTV9"/>
<dbReference type="InterPro" id="IPR019002">
    <property type="entry name" value="Ribosome_biogenesis_Nop16"/>
</dbReference>
<comment type="subcellular location">
    <subcellularLocation>
        <location evidence="1">Nucleus</location>
        <location evidence="1">Nucleolus</location>
    </subcellularLocation>
</comment>
<dbReference type="Pfam" id="PF09420">
    <property type="entry name" value="Nop16"/>
    <property type="match status" value="1"/>
</dbReference>
<evidence type="ECO:0000313" key="6">
    <source>
        <dbReference type="Proteomes" id="UP001205105"/>
    </source>
</evidence>
<dbReference type="GO" id="GO:0005730">
    <property type="term" value="C:nucleolus"/>
    <property type="evidence" value="ECO:0007669"/>
    <property type="project" value="UniProtKB-SubCell"/>
</dbReference>
<dbReference type="GO" id="GO:0042273">
    <property type="term" value="P:ribosomal large subunit biogenesis"/>
    <property type="evidence" value="ECO:0007669"/>
    <property type="project" value="TreeGrafter"/>
</dbReference>
<evidence type="ECO:0000313" key="5">
    <source>
        <dbReference type="EMBL" id="KAI7841980.1"/>
    </source>
</evidence>
<reference evidence="5" key="1">
    <citation type="submission" date="2020-11" db="EMBL/GenBank/DDBJ databases">
        <title>Chlorella ohadii genome sequencing and assembly.</title>
        <authorList>
            <person name="Murik O."/>
            <person name="Treves H."/>
            <person name="Kedem I."/>
            <person name="Shotland Y."/>
            <person name="Kaplan A."/>
        </authorList>
    </citation>
    <scope>NUCLEOTIDE SEQUENCE</scope>
    <source>
        <strain evidence="5">1</strain>
    </source>
</reference>
<organism evidence="5 6">
    <name type="scientific">Chlorella ohadii</name>
    <dbReference type="NCBI Taxonomy" id="2649997"/>
    <lineage>
        <taxon>Eukaryota</taxon>
        <taxon>Viridiplantae</taxon>
        <taxon>Chlorophyta</taxon>
        <taxon>core chlorophytes</taxon>
        <taxon>Trebouxiophyceae</taxon>
        <taxon>Chlorellales</taxon>
        <taxon>Chlorellaceae</taxon>
        <taxon>Chlorella clade</taxon>
        <taxon>Chlorella</taxon>
    </lineage>
</organism>
<dbReference type="Proteomes" id="UP001205105">
    <property type="component" value="Unassembled WGS sequence"/>
</dbReference>
<evidence type="ECO:0000256" key="1">
    <source>
        <dbReference type="ARBA" id="ARBA00004604"/>
    </source>
</evidence>
<dbReference type="EMBL" id="JADXDR010000058">
    <property type="protein sequence ID" value="KAI7841980.1"/>
    <property type="molecule type" value="Genomic_DNA"/>
</dbReference>
<comment type="similarity">
    <text evidence="2">Belongs to the NOP16 family.</text>
</comment>
<dbReference type="PANTHER" id="PTHR13243">
    <property type="entry name" value="HSPC111 PROTEIN-RELATED"/>
    <property type="match status" value="1"/>
</dbReference>
<proteinExistence type="inferred from homology"/>
<gene>
    <name evidence="5" type="ORF">COHA_004507</name>
</gene>
<protein>
    <recommendedName>
        <fullName evidence="3">Nucleolar protein 16</fullName>
    </recommendedName>
</protein>
<sequence>MGGSLRRHKKHKPRIIKRQKKKRHVKSNVPQELVVNAAEIQEKLGAELEWDSDDHVEGNYQRAGLVADANAAFGRNKRRDVLKDKAEANPEQLDAEVQDDELRAACAKVRTTGKAAPKRLTTHQRQIVGRLLDAHGDDVAAMQHDRKLNPMQHSQGVLKAMIESFRYWKEGSGVDFRVPNKRLW</sequence>
<keyword evidence="4" id="KW-0539">Nucleus</keyword>
<accession>A0AAD5DTV9</accession>
<evidence type="ECO:0000256" key="2">
    <source>
        <dbReference type="ARBA" id="ARBA00008479"/>
    </source>
</evidence>
<keyword evidence="6" id="KW-1185">Reference proteome</keyword>
<comment type="caution">
    <text evidence="5">The sequence shown here is derived from an EMBL/GenBank/DDBJ whole genome shotgun (WGS) entry which is preliminary data.</text>
</comment>
<dbReference type="PANTHER" id="PTHR13243:SF1">
    <property type="entry name" value="NUCLEOLAR PROTEIN 16"/>
    <property type="match status" value="1"/>
</dbReference>